<dbReference type="Proteomes" id="UP000034189">
    <property type="component" value="Chromosome"/>
</dbReference>
<dbReference type="PANTHER" id="PTHR20842:SF0">
    <property type="entry name" value="ALPHA-ASPARTYL DIPEPTIDASE"/>
    <property type="match status" value="1"/>
</dbReference>
<reference evidence="5 6" key="1">
    <citation type="submission" date="2015-03" db="EMBL/GenBank/DDBJ databases">
        <authorList>
            <person name="Abdul Halim M."/>
        </authorList>
    </citation>
    <scope>NUCLEOTIDE SEQUENCE [LARGE SCALE GENOMIC DNA]</scope>
    <source>
        <strain evidence="5 6">ATCC 35681</strain>
    </source>
</reference>
<dbReference type="OrthoDB" id="9778515at2"/>
<dbReference type="HOGENOM" id="CLU_103651_0_0_9"/>
<dbReference type="EMBL" id="CP011114">
    <property type="protein sequence ID" value="AKG36172.1"/>
    <property type="molecule type" value="Genomic_DNA"/>
</dbReference>
<evidence type="ECO:0000256" key="3">
    <source>
        <dbReference type="ARBA" id="ARBA00022801"/>
    </source>
</evidence>
<protein>
    <recommendedName>
        <fullName evidence="7">Peptidase S51</fullName>
    </recommendedName>
</protein>
<comment type="similarity">
    <text evidence="1">Belongs to the peptidase S51 family.</text>
</comment>
<keyword evidence="4" id="KW-0720">Serine protease</keyword>
<evidence type="ECO:0000256" key="4">
    <source>
        <dbReference type="ARBA" id="ARBA00022825"/>
    </source>
</evidence>
<reference evidence="5 6" key="2">
    <citation type="journal article" date="2016" name="Genome Announc.">
        <title>Genome Sequence of a Gram-Positive Diazotroph, Paenibacillus durus Type Strain ATCC 35681.</title>
        <authorList>
            <person name="Halim M.A."/>
            <person name="Rahman A.Y."/>
            <person name="Sim K.S."/>
            <person name="Yam H.C."/>
            <person name="Rahim A.A."/>
            <person name="Ghazali A.H."/>
            <person name="Najimudin N."/>
        </authorList>
    </citation>
    <scope>NUCLEOTIDE SEQUENCE [LARGE SCALE GENOMIC DNA]</scope>
    <source>
        <strain evidence="5 6">ATCC 35681</strain>
    </source>
</reference>
<dbReference type="Gene3D" id="3.40.50.880">
    <property type="match status" value="1"/>
</dbReference>
<dbReference type="GO" id="GO:0006508">
    <property type="term" value="P:proteolysis"/>
    <property type="evidence" value="ECO:0007669"/>
    <property type="project" value="UniProtKB-KW"/>
</dbReference>
<dbReference type="SUPFAM" id="SSF52317">
    <property type="entry name" value="Class I glutamine amidotransferase-like"/>
    <property type="match status" value="1"/>
</dbReference>
<gene>
    <name evidence="5" type="ORF">VK70_17710</name>
</gene>
<dbReference type="InterPro" id="IPR005320">
    <property type="entry name" value="Peptidase_S51"/>
</dbReference>
<proteinExistence type="inferred from homology"/>
<dbReference type="PATRIC" id="fig|1333534.5.peg.3903"/>
<evidence type="ECO:0000313" key="6">
    <source>
        <dbReference type="Proteomes" id="UP000034189"/>
    </source>
</evidence>
<keyword evidence="3" id="KW-0378">Hydrolase</keyword>
<organism evidence="5 6">
    <name type="scientific">Paenibacillus durus ATCC 35681</name>
    <dbReference type="NCBI Taxonomy" id="1333534"/>
    <lineage>
        <taxon>Bacteria</taxon>
        <taxon>Bacillati</taxon>
        <taxon>Bacillota</taxon>
        <taxon>Bacilli</taxon>
        <taxon>Bacillales</taxon>
        <taxon>Paenibacillaceae</taxon>
        <taxon>Paenibacillus</taxon>
    </lineage>
</organism>
<dbReference type="PANTHER" id="PTHR20842">
    <property type="entry name" value="PROTEASE S51 ALPHA-ASPARTYL DIPEPTIDASE"/>
    <property type="match status" value="1"/>
</dbReference>
<evidence type="ECO:0000256" key="2">
    <source>
        <dbReference type="ARBA" id="ARBA00022670"/>
    </source>
</evidence>
<dbReference type="GO" id="GO:0008236">
    <property type="term" value="F:serine-type peptidase activity"/>
    <property type="evidence" value="ECO:0007669"/>
    <property type="project" value="UniProtKB-KW"/>
</dbReference>
<evidence type="ECO:0000256" key="1">
    <source>
        <dbReference type="ARBA" id="ARBA00006534"/>
    </source>
</evidence>
<sequence length="215" mass="24429">MTKLVLFSDQLKKENVELNRRLISLFEHKTPSIGYIPSCSDLHRKYFQATSEYYKKLGIAKIDYFDLDVEYDGDTFSHIFDYDAIHLSGGNTFNFLNLLKKRKIIESIRSYVNSGGILIGVSAGSIMMSKTIELAGYGEDADQDHVCLDDLNALGLVDFQFMPHWDESEETIKLLRKYARERNTIVYACKDGDGIVINNSKVEPIGGLQIIEPNQ</sequence>
<evidence type="ECO:0008006" key="7">
    <source>
        <dbReference type="Google" id="ProtNLM"/>
    </source>
</evidence>
<accession>A0A0F7FCN9</accession>
<dbReference type="Pfam" id="PF03575">
    <property type="entry name" value="Peptidase_S51"/>
    <property type="match status" value="1"/>
</dbReference>
<dbReference type="AlphaFoldDB" id="A0A0F7FCN9"/>
<dbReference type="InterPro" id="IPR029062">
    <property type="entry name" value="Class_I_gatase-like"/>
</dbReference>
<keyword evidence="2" id="KW-0645">Protease</keyword>
<dbReference type="CDD" id="cd03129">
    <property type="entry name" value="GAT1_Peptidase_E_like"/>
    <property type="match status" value="1"/>
</dbReference>
<name>A0A0F7FCN9_PAEDU</name>
<evidence type="ECO:0000313" key="5">
    <source>
        <dbReference type="EMBL" id="AKG36172.1"/>
    </source>
</evidence>
<dbReference type="RefSeq" id="WP_025695075.1">
    <property type="nucleotide sequence ID" value="NZ_ASQQ01000240.1"/>
</dbReference>